<dbReference type="Gene3D" id="3.40.50.720">
    <property type="entry name" value="NAD(P)-binding Rossmann-like Domain"/>
    <property type="match status" value="1"/>
</dbReference>
<dbReference type="SUPFAM" id="SSF55961">
    <property type="entry name" value="Bet v1-like"/>
    <property type="match status" value="1"/>
</dbReference>
<dbReference type="Pfam" id="PF05368">
    <property type="entry name" value="NmrA"/>
    <property type="match status" value="1"/>
</dbReference>
<keyword evidence="1" id="KW-0472">Membrane</keyword>
<dbReference type="SUPFAM" id="SSF51735">
    <property type="entry name" value="NAD(P)-binding Rossmann-fold domains"/>
    <property type="match status" value="1"/>
</dbReference>
<dbReference type="InterPro" id="IPR051783">
    <property type="entry name" value="NAD(P)-dependent_oxidoreduct"/>
</dbReference>
<dbReference type="EMBL" id="CAEZZQ010000061">
    <property type="protein sequence ID" value="CAB4778331.1"/>
    <property type="molecule type" value="Genomic_DNA"/>
</dbReference>
<dbReference type="AlphaFoldDB" id="A0A6J6W061"/>
<dbReference type="InterPro" id="IPR008030">
    <property type="entry name" value="NmrA-like"/>
</dbReference>
<keyword evidence="1" id="KW-1133">Transmembrane helix</keyword>
<dbReference type="Pfam" id="PF11066">
    <property type="entry name" value="DUF2867"/>
    <property type="match status" value="1"/>
</dbReference>
<dbReference type="InterPro" id="IPR036291">
    <property type="entry name" value="NAD(P)-bd_dom_sf"/>
</dbReference>
<feature type="domain" description="NmrA-like" evidence="2">
    <location>
        <begin position="4"/>
        <end position="140"/>
    </location>
</feature>
<feature type="transmembrane region" description="Helical" evidence="1">
    <location>
        <begin position="460"/>
        <end position="481"/>
    </location>
</feature>
<proteinExistence type="predicted"/>
<protein>
    <submittedName>
        <fullName evidence="3">Unannotated protein</fullName>
    </submittedName>
</protein>
<dbReference type="GO" id="GO:0005737">
    <property type="term" value="C:cytoplasm"/>
    <property type="evidence" value="ECO:0007669"/>
    <property type="project" value="TreeGrafter"/>
</dbReference>
<evidence type="ECO:0000256" key="1">
    <source>
        <dbReference type="SAM" id="Phobius"/>
    </source>
</evidence>
<dbReference type="PANTHER" id="PTHR48079">
    <property type="entry name" value="PROTEIN YEEZ"/>
    <property type="match status" value="1"/>
</dbReference>
<evidence type="ECO:0000313" key="3">
    <source>
        <dbReference type="EMBL" id="CAB4778331.1"/>
    </source>
</evidence>
<dbReference type="InterPro" id="IPR021295">
    <property type="entry name" value="DUF2867"/>
</dbReference>
<reference evidence="3" key="1">
    <citation type="submission" date="2020-05" db="EMBL/GenBank/DDBJ databases">
        <authorList>
            <person name="Chiriac C."/>
            <person name="Salcher M."/>
            <person name="Ghai R."/>
            <person name="Kavagutti S V."/>
        </authorList>
    </citation>
    <scope>NUCLEOTIDE SEQUENCE</scope>
</reference>
<organism evidence="3">
    <name type="scientific">freshwater metagenome</name>
    <dbReference type="NCBI Taxonomy" id="449393"/>
    <lineage>
        <taxon>unclassified sequences</taxon>
        <taxon>metagenomes</taxon>
        <taxon>ecological metagenomes</taxon>
    </lineage>
</organism>
<evidence type="ECO:0000259" key="2">
    <source>
        <dbReference type="Pfam" id="PF05368"/>
    </source>
</evidence>
<dbReference type="PANTHER" id="PTHR48079:SF6">
    <property type="entry name" value="NAD(P)-BINDING DOMAIN-CONTAINING PROTEIN-RELATED"/>
    <property type="match status" value="1"/>
</dbReference>
<gene>
    <name evidence="3" type="ORF">UFOPK2894_01021</name>
</gene>
<keyword evidence="1" id="KW-0812">Transmembrane</keyword>
<accession>A0A6J6W061</accession>
<name>A0A6J6W061_9ZZZZ</name>
<sequence length="490" mass="53969">MNDRLLLVTGATGYVGGRLVRELVASESQVRVLVRDASKIIDATWHDQVDVIEGDAFDISDLRRALEGVHTAYYLLHSLNSGKNFAQTEEQMATVFATAAQECGVKQIVYLGGIANDTATSKHLTSRVQVGHTLASRGTPTIEMRAGIVIGSGSASFEMLRHLTERLPIMTTPKWVKNRTHPIAIRDVIWYLSQSAELEKPVSGIFDIGGLDVLTYAEMMNTFAKVAGLRKRIIIPVPVLSPGLSSLWVGLVTPVPASIARPLVGSLISEVVADPDKSIHQIINPPPDGLHSVDDAIELALLRSTEALTYTRWSDATSNASPWEANHTDPSWAGATVYSDVRTLTTTASPAAVWEAVERIGGIHGWYGSDWAWHLRGFLDRLVGGVGLRRGRRNPEHLRVGESLDFWRVEGRVEGEKLRLLAEMKLPGLAHLEFTITRDGERCVLRQEASFLPRGLGGHLYWWIIVPFHTFVFPGMAKNLIRYAESLPKA</sequence>
<dbReference type="GO" id="GO:0004029">
    <property type="term" value="F:aldehyde dehydrogenase (NAD+) activity"/>
    <property type="evidence" value="ECO:0007669"/>
    <property type="project" value="TreeGrafter"/>
</dbReference>